<accession>A0AA36EUP7</accession>
<protein>
    <submittedName>
        <fullName evidence="1">Uncharacterized protein</fullName>
    </submittedName>
</protein>
<keyword evidence="2" id="KW-1185">Reference proteome</keyword>
<gene>
    <name evidence="1" type="ORF">OCTVUL_1B013625</name>
</gene>
<proteinExistence type="predicted"/>
<dbReference type="AlphaFoldDB" id="A0AA36EUP7"/>
<sequence length="177" mass="19874">MLCAGANDLNNNIWITRFDTARHESKTKRNSNACGRIFRSEHNVEIHQGKSMCREKLQLSRVFGSIQVPCFMNIGTTYRSEKVKGHLVKSLGLSAQLDQCARVAEPESAEGFEKKSQPNLSPVTDLRRGQLERELGIILGSILKSDAIRTSIRKCKHPLYSKNTTVFSVRADKRSSP</sequence>
<dbReference type="EMBL" id="OX597814">
    <property type="protein sequence ID" value="CAI9714831.1"/>
    <property type="molecule type" value="Genomic_DNA"/>
</dbReference>
<organism evidence="1 2">
    <name type="scientific">Octopus vulgaris</name>
    <name type="common">Common octopus</name>
    <dbReference type="NCBI Taxonomy" id="6645"/>
    <lineage>
        <taxon>Eukaryota</taxon>
        <taxon>Metazoa</taxon>
        <taxon>Spiralia</taxon>
        <taxon>Lophotrochozoa</taxon>
        <taxon>Mollusca</taxon>
        <taxon>Cephalopoda</taxon>
        <taxon>Coleoidea</taxon>
        <taxon>Octopodiformes</taxon>
        <taxon>Octopoda</taxon>
        <taxon>Incirrata</taxon>
        <taxon>Octopodidae</taxon>
        <taxon>Octopus</taxon>
    </lineage>
</organism>
<evidence type="ECO:0000313" key="2">
    <source>
        <dbReference type="Proteomes" id="UP001162480"/>
    </source>
</evidence>
<evidence type="ECO:0000313" key="1">
    <source>
        <dbReference type="EMBL" id="CAI9714831.1"/>
    </source>
</evidence>
<dbReference type="Proteomes" id="UP001162480">
    <property type="component" value="Chromosome 1"/>
</dbReference>
<reference evidence="1" key="1">
    <citation type="submission" date="2023-08" db="EMBL/GenBank/DDBJ databases">
        <authorList>
            <person name="Alioto T."/>
            <person name="Alioto T."/>
            <person name="Gomez Garrido J."/>
        </authorList>
    </citation>
    <scope>NUCLEOTIDE SEQUENCE</scope>
</reference>
<name>A0AA36EUP7_OCTVU</name>